<protein>
    <submittedName>
        <fullName evidence="2">Uncharacterized protein</fullName>
    </submittedName>
</protein>
<gene>
    <name evidence="2" type="ORF">EPK99_14665</name>
</gene>
<evidence type="ECO:0000313" key="3">
    <source>
        <dbReference type="Proteomes" id="UP000287687"/>
    </source>
</evidence>
<accession>A0A444LFE3</accession>
<dbReference type="EMBL" id="SBIP01000003">
    <property type="protein sequence ID" value="RWX76907.1"/>
    <property type="molecule type" value="Genomic_DNA"/>
</dbReference>
<reference evidence="2 3" key="1">
    <citation type="submission" date="2019-01" db="EMBL/GenBank/DDBJ databases">
        <title>The draft genome of Rhizobium sp. 24NR.</title>
        <authorList>
            <person name="Liu L."/>
            <person name="Liang L."/>
            <person name="Shi S."/>
            <person name="Xu L."/>
            <person name="Wang X."/>
            <person name="Li L."/>
            <person name="Zhang X."/>
        </authorList>
    </citation>
    <scope>NUCLEOTIDE SEQUENCE [LARGE SCALE GENOMIC DNA]</scope>
    <source>
        <strain evidence="2 3">24NR</strain>
    </source>
</reference>
<comment type="caution">
    <text evidence="2">The sequence shown here is derived from an EMBL/GenBank/DDBJ whole genome shotgun (WGS) entry which is preliminary data.</text>
</comment>
<evidence type="ECO:0000256" key="1">
    <source>
        <dbReference type="SAM" id="MobiDB-lite"/>
    </source>
</evidence>
<dbReference type="Proteomes" id="UP000287687">
    <property type="component" value="Unassembled WGS sequence"/>
</dbReference>
<organism evidence="2 3">
    <name type="scientific">Neorhizobium lilium</name>
    <dbReference type="NCBI Taxonomy" id="2503024"/>
    <lineage>
        <taxon>Bacteria</taxon>
        <taxon>Pseudomonadati</taxon>
        <taxon>Pseudomonadota</taxon>
        <taxon>Alphaproteobacteria</taxon>
        <taxon>Hyphomicrobiales</taxon>
        <taxon>Rhizobiaceae</taxon>
        <taxon>Rhizobium/Agrobacterium group</taxon>
        <taxon>Neorhizobium</taxon>
    </lineage>
</organism>
<sequence length="189" mass="22063">MSFFEKAKIAALAANTKFSEFLEKQKQAQAEREIKSRAERARAEAEQAERDRIEAEERRKFEQKRESTKYFQFWNRRGTAYKVSKERYREGDHSYIMTKLHLDVPGSDEIKVVVPKCDFPVTNGNDVVVIYGSTLEIDSGPLLRIINITKNTAFDVDDNIETISKRSSLERSYALKRVHRDFRKYISSL</sequence>
<feature type="region of interest" description="Disordered" evidence="1">
    <location>
        <begin position="32"/>
        <end position="59"/>
    </location>
</feature>
<name>A0A444LFE3_9HYPH</name>
<proteinExistence type="predicted"/>
<dbReference type="RefSeq" id="WP_128443823.1">
    <property type="nucleotide sequence ID" value="NZ_SBIP01000003.1"/>
</dbReference>
<dbReference type="AlphaFoldDB" id="A0A444LFE3"/>
<evidence type="ECO:0000313" key="2">
    <source>
        <dbReference type="EMBL" id="RWX76907.1"/>
    </source>
</evidence>
<keyword evidence="3" id="KW-1185">Reference proteome</keyword>